<sequence>MQLAWTSTITGYKYIAIASTQLLVATAQLEPCISLVFGTHIIQLPTYQTREGIGTDHPVLASNSDELASCQYKHHRVVPRAVKT</sequence>
<organism evidence="1 2">
    <name type="scientific">Phialemonium thermophilum</name>
    <dbReference type="NCBI Taxonomy" id="223376"/>
    <lineage>
        <taxon>Eukaryota</taxon>
        <taxon>Fungi</taxon>
        <taxon>Dikarya</taxon>
        <taxon>Ascomycota</taxon>
        <taxon>Pezizomycotina</taxon>
        <taxon>Sordariomycetes</taxon>
        <taxon>Sordariomycetidae</taxon>
        <taxon>Cephalothecales</taxon>
        <taxon>Cephalothecaceae</taxon>
        <taxon>Phialemonium</taxon>
    </lineage>
</organism>
<name>A0ABR3XDL0_9PEZI</name>
<proteinExistence type="predicted"/>
<reference evidence="1 2" key="1">
    <citation type="journal article" date="2024" name="Commun. Biol.">
        <title>Comparative genomic analysis of thermophilic fungi reveals convergent evolutionary adaptations and gene losses.</title>
        <authorList>
            <person name="Steindorff A.S."/>
            <person name="Aguilar-Pontes M.V."/>
            <person name="Robinson A.J."/>
            <person name="Andreopoulos B."/>
            <person name="LaButti K."/>
            <person name="Kuo A."/>
            <person name="Mondo S."/>
            <person name="Riley R."/>
            <person name="Otillar R."/>
            <person name="Haridas S."/>
            <person name="Lipzen A."/>
            <person name="Grimwood J."/>
            <person name="Schmutz J."/>
            <person name="Clum A."/>
            <person name="Reid I.D."/>
            <person name="Moisan M.C."/>
            <person name="Butler G."/>
            <person name="Nguyen T.T.M."/>
            <person name="Dewar K."/>
            <person name="Conant G."/>
            <person name="Drula E."/>
            <person name="Henrissat B."/>
            <person name="Hansel C."/>
            <person name="Singer S."/>
            <person name="Hutchinson M.I."/>
            <person name="de Vries R.P."/>
            <person name="Natvig D.O."/>
            <person name="Powell A.J."/>
            <person name="Tsang A."/>
            <person name="Grigoriev I.V."/>
        </authorList>
    </citation>
    <scope>NUCLEOTIDE SEQUENCE [LARGE SCALE GENOMIC DNA]</scope>
    <source>
        <strain evidence="1 2">ATCC 24622</strain>
    </source>
</reference>
<accession>A0ABR3XDL0</accession>
<keyword evidence="2" id="KW-1185">Reference proteome</keyword>
<protein>
    <submittedName>
        <fullName evidence="1">Uncharacterized protein</fullName>
    </submittedName>
</protein>
<dbReference type="EMBL" id="JAZHXJ010000112">
    <property type="protein sequence ID" value="KAL1874006.1"/>
    <property type="molecule type" value="Genomic_DNA"/>
</dbReference>
<comment type="caution">
    <text evidence="1">The sequence shown here is derived from an EMBL/GenBank/DDBJ whole genome shotgun (WGS) entry which is preliminary data.</text>
</comment>
<dbReference type="Proteomes" id="UP001586593">
    <property type="component" value="Unassembled WGS sequence"/>
</dbReference>
<evidence type="ECO:0000313" key="2">
    <source>
        <dbReference type="Proteomes" id="UP001586593"/>
    </source>
</evidence>
<gene>
    <name evidence="1" type="ORF">VTK73DRAFT_612</name>
</gene>
<evidence type="ECO:0000313" key="1">
    <source>
        <dbReference type="EMBL" id="KAL1874006.1"/>
    </source>
</evidence>